<evidence type="ECO:0000256" key="2">
    <source>
        <dbReference type="ARBA" id="ARBA00022452"/>
    </source>
</evidence>
<dbReference type="GO" id="GO:0019867">
    <property type="term" value="C:outer membrane"/>
    <property type="evidence" value="ECO:0007669"/>
    <property type="project" value="InterPro"/>
</dbReference>
<keyword evidence="6" id="KW-0998">Cell outer membrane</keyword>
<dbReference type="PANTHER" id="PTHR12815:SF47">
    <property type="entry name" value="TRANSLOCATION AND ASSEMBLY MODULE SUBUNIT TAMA"/>
    <property type="match status" value="1"/>
</dbReference>
<sequence length="657" mass="69660">MVIRVARLSPAATALVLLAAPAVRAQSVPAVSPAQVPAPPQPVPDAAMPDPGAALAPLSGIGVDWPTLPTNTDTATGQTTDAAAETRYGWRIEGIDGVGDALLHQRFAAASTLDANDGEVANAAQLDRRAKEDAELLVSLLRAEGYYDARVTTRVEPGTKPQVVLAAEPGNQYRLAGVTLGGVAQAGAKADELTRAFGVKPGDPLNADTVVAGQARLREQIGREGFPFAKVGEPEVVVDHATRTATLDLPVAPGQAQRFGQVIALPGNRVFDAAHVADIARFTPGQRFDQNTIDDLRRALIQTGLVSQAEVKPVEGQTPGTVDIGVRLDPAPPRTVAGELGYGTGEGARAEASWTHRNLFPPEGALTLRGVLGTREQLGAAVFRRNNFHGRDRVLTGQIAAAHVERDAYEANTFSLSGSLERQTNIFFQKAWTWSLGAELLASDERDVIVSTGQPRQRTFLIAAAPTSLTYDGSDDLLNPTRGFRVGGRLSPELSLQGTAFGYTRTQFDASIYRSVTDRVVLAARTRLGTIVGAPRDQVAPSRRFYAGGGASVRGYGFQSIGPRDPNNDPIGGRSLAEFSIEARVRAFGNFGLVPFLDAGNIYTAALPDFTGMRFGTGLGVRYYSNFGPIRVDVGTPINPQRGDARVAVYVSLGQAF</sequence>
<dbReference type="PANTHER" id="PTHR12815">
    <property type="entry name" value="SORTING AND ASSEMBLY MACHINERY SAMM50 PROTEIN FAMILY MEMBER"/>
    <property type="match status" value="1"/>
</dbReference>
<accession>A0A7W9BF94</accession>
<reference evidence="10 11" key="1">
    <citation type="submission" date="2020-08" db="EMBL/GenBank/DDBJ databases">
        <title>Genomic Encyclopedia of Type Strains, Phase IV (KMG-IV): sequencing the most valuable type-strain genomes for metagenomic binning, comparative biology and taxonomic classification.</title>
        <authorList>
            <person name="Goeker M."/>
        </authorList>
    </citation>
    <scope>NUCLEOTIDE SEQUENCE [LARGE SCALE GENOMIC DNA]</scope>
    <source>
        <strain evidence="10 11">DSM 100044</strain>
    </source>
</reference>
<keyword evidence="3" id="KW-0812">Transmembrane</keyword>
<dbReference type="InterPro" id="IPR010827">
    <property type="entry name" value="BamA/TamA_POTRA"/>
</dbReference>
<evidence type="ECO:0000313" key="10">
    <source>
        <dbReference type="EMBL" id="MBB5716175.1"/>
    </source>
</evidence>
<dbReference type="Pfam" id="PF07244">
    <property type="entry name" value="POTRA"/>
    <property type="match status" value="1"/>
</dbReference>
<evidence type="ECO:0000256" key="4">
    <source>
        <dbReference type="ARBA" id="ARBA00022729"/>
    </source>
</evidence>
<keyword evidence="4 7" id="KW-0732">Signal</keyword>
<keyword evidence="5" id="KW-0472">Membrane</keyword>
<comment type="subcellular location">
    <subcellularLocation>
        <location evidence="1">Membrane</location>
    </subcellularLocation>
</comment>
<dbReference type="InterPro" id="IPR000184">
    <property type="entry name" value="Bac_surfAg_D15"/>
</dbReference>
<dbReference type="EMBL" id="JACIJK010000009">
    <property type="protein sequence ID" value="MBB5716175.1"/>
    <property type="molecule type" value="Genomic_DNA"/>
</dbReference>
<dbReference type="InterPro" id="IPR039910">
    <property type="entry name" value="D15-like"/>
</dbReference>
<dbReference type="Proteomes" id="UP000546200">
    <property type="component" value="Unassembled WGS sequence"/>
</dbReference>
<organism evidence="10 11">
    <name type="scientific">Sphingomonas aerophila</name>
    <dbReference type="NCBI Taxonomy" id="1344948"/>
    <lineage>
        <taxon>Bacteria</taxon>
        <taxon>Pseudomonadati</taxon>
        <taxon>Pseudomonadota</taxon>
        <taxon>Alphaproteobacteria</taxon>
        <taxon>Sphingomonadales</taxon>
        <taxon>Sphingomonadaceae</taxon>
        <taxon>Sphingomonas</taxon>
    </lineage>
</organism>
<name>A0A7W9BF94_9SPHN</name>
<evidence type="ECO:0000256" key="1">
    <source>
        <dbReference type="ARBA" id="ARBA00004370"/>
    </source>
</evidence>
<dbReference type="RefSeq" id="WP_184059203.1">
    <property type="nucleotide sequence ID" value="NZ_JACIJK010000009.1"/>
</dbReference>
<dbReference type="Pfam" id="PF01103">
    <property type="entry name" value="Omp85"/>
    <property type="match status" value="1"/>
</dbReference>
<keyword evidence="11" id="KW-1185">Reference proteome</keyword>
<feature type="chain" id="PRO_5031020340" evidence="7">
    <location>
        <begin position="26"/>
        <end position="657"/>
    </location>
</feature>
<evidence type="ECO:0000256" key="5">
    <source>
        <dbReference type="ARBA" id="ARBA00023136"/>
    </source>
</evidence>
<dbReference type="AlphaFoldDB" id="A0A7W9BF94"/>
<feature type="domain" description="POTRA" evidence="9">
    <location>
        <begin position="187"/>
        <end position="249"/>
    </location>
</feature>
<keyword evidence="2" id="KW-1134">Transmembrane beta strand</keyword>
<evidence type="ECO:0000256" key="3">
    <source>
        <dbReference type="ARBA" id="ARBA00022692"/>
    </source>
</evidence>
<comment type="caution">
    <text evidence="10">The sequence shown here is derived from an EMBL/GenBank/DDBJ whole genome shotgun (WGS) entry which is preliminary data.</text>
</comment>
<evidence type="ECO:0000259" key="9">
    <source>
        <dbReference type="Pfam" id="PF07244"/>
    </source>
</evidence>
<evidence type="ECO:0000259" key="8">
    <source>
        <dbReference type="Pfam" id="PF01103"/>
    </source>
</evidence>
<dbReference type="Gene3D" id="3.10.20.310">
    <property type="entry name" value="membrane protein fhac"/>
    <property type="match status" value="2"/>
</dbReference>
<gene>
    <name evidence="10" type="ORF">FHS94_003035</name>
</gene>
<dbReference type="Gene3D" id="2.40.160.50">
    <property type="entry name" value="membrane protein fhac: a member of the omp85/tpsb transporter family"/>
    <property type="match status" value="1"/>
</dbReference>
<evidence type="ECO:0000256" key="6">
    <source>
        <dbReference type="ARBA" id="ARBA00023237"/>
    </source>
</evidence>
<feature type="domain" description="Bacterial surface antigen (D15)" evidence="8">
    <location>
        <begin position="365"/>
        <end position="657"/>
    </location>
</feature>
<feature type="signal peptide" evidence="7">
    <location>
        <begin position="1"/>
        <end position="25"/>
    </location>
</feature>
<protein>
    <submittedName>
        <fullName evidence="10">Translocation and assembly module TamA</fullName>
    </submittedName>
</protein>
<evidence type="ECO:0000313" key="11">
    <source>
        <dbReference type="Proteomes" id="UP000546200"/>
    </source>
</evidence>
<proteinExistence type="predicted"/>
<evidence type="ECO:0000256" key="7">
    <source>
        <dbReference type="SAM" id="SignalP"/>
    </source>
</evidence>